<gene>
    <name evidence="2" type="ORF">M378DRAFT_7084</name>
</gene>
<evidence type="ECO:0000256" key="1">
    <source>
        <dbReference type="SAM" id="MobiDB-lite"/>
    </source>
</evidence>
<evidence type="ECO:0000313" key="3">
    <source>
        <dbReference type="Proteomes" id="UP000054549"/>
    </source>
</evidence>
<dbReference type="OrthoDB" id="3055171at2759"/>
<sequence>MTSPTAGPQRHEVLTEIEALLSWNPPRLIHRIPESIKEPSTTTRAPAFYDKHFSSNLILENIDRLPSLVQDLARNVDTALQAASNTLPPLDGFITVQQRAAVRRSLPTKVTSEAGVVEIYLQTTARYCMPLASTLALHPTASFSQWSSLLFWTVPSDYGITDGVLRFIDEGDDDDDDDIKTLRAAIVKSMESENRRFFEKMRDSMRPLATWEMKTISTGSLEVMAAVRTPGKFAWTYCDASHCDLNSRYRDERDKVALVKVGPDAQTPPWSFPVQTSLDPENRDEEIDISPPLIEPSQRPDTPQATSSAAASGPSMQPPPPPSALKYVSPTKGSKKRKLGDDDEAYKDRHNLTAQSLVLQAWAQAVRVDGTVIILHSGNYELVCLRHRNSQTLYVSDLIEPPTCANPGYGKLQVGIYIAAIQDAMDRHKQQSTMSPKSPGGGDFIGGDKSRDD</sequence>
<organism evidence="2 3">
    <name type="scientific">Amanita muscaria (strain Koide BX008)</name>
    <dbReference type="NCBI Taxonomy" id="946122"/>
    <lineage>
        <taxon>Eukaryota</taxon>
        <taxon>Fungi</taxon>
        <taxon>Dikarya</taxon>
        <taxon>Basidiomycota</taxon>
        <taxon>Agaricomycotina</taxon>
        <taxon>Agaricomycetes</taxon>
        <taxon>Agaricomycetidae</taxon>
        <taxon>Agaricales</taxon>
        <taxon>Pluteineae</taxon>
        <taxon>Amanitaceae</taxon>
        <taxon>Amanita</taxon>
    </lineage>
</organism>
<accession>A0A0C2TSA0</accession>
<name>A0A0C2TSA0_AMAMK</name>
<feature type="region of interest" description="Disordered" evidence="1">
    <location>
        <begin position="427"/>
        <end position="453"/>
    </location>
</feature>
<dbReference type="Proteomes" id="UP000054549">
    <property type="component" value="Unassembled WGS sequence"/>
</dbReference>
<evidence type="ECO:0000313" key="2">
    <source>
        <dbReference type="EMBL" id="KIL70169.1"/>
    </source>
</evidence>
<keyword evidence="3" id="KW-1185">Reference proteome</keyword>
<feature type="region of interest" description="Disordered" evidence="1">
    <location>
        <begin position="260"/>
        <end position="341"/>
    </location>
</feature>
<reference evidence="2 3" key="1">
    <citation type="submission" date="2014-04" db="EMBL/GenBank/DDBJ databases">
        <title>Evolutionary Origins and Diversification of the Mycorrhizal Mutualists.</title>
        <authorList>
            <consortium name="DOE Joint Genome Institute"/>
            <consortium name="Mycorrhizal Genomics Consortium"/>
            <person name="Kohler A."/>
            <person name="Kuo A."/>
            <person name="Nagy L.G."/>
            <person name="Floudas D."/>
            <person name="Copeland A."/>
            <person name="Barry K.W."/>
            <person name="Cichocki N."/>
            <person name="Veneault-Fourrey C."/>
            <person name="LaButti K."/>
            <person name="Lindquist E.A."/>
            <person name="Lipzen A."/>
            <person name="Lundell T."/>
            <person name="Morin E."/>
            <person name="Murat C."/>
            <person name="Riley R."/>
            <person name="Ohm R."/>
            <person name="Sun H."/>
            <person name="Tunlid A."/>
            <person name="Henrissat B."/>
            <person name="Grigoriev I.V."/>
            <person name="Hibbett D.S."/>
            <person name="Martin F."/>
        </authorList>
    </citation>
    <scope>NUCLEOTIDE SEQUENCE [LARGE SCALE GENOMIC DNA]</scope>
    <source>
        <strain evidence="2 3">Koide BX008</strain>
    </source>
</reference>
<dbReference type="AlphaFoldDB" id="A0A0C2TSA0"/>
<dbReference type="EMBL" id="KN818224">
    <property type="protein sequence ID" value="KIL70169.1"/>
    <property type="molecule type" value="Genomic_DNA"/>
</dbReference>
<proteinExistence type="predicted"/>
<protein>
    <submittedName>
        <fullName evidence="2">Uncharacterized protein</fullName>
    </submittedName>
</protein>
<dbReference type="InParanoid" id="A0A0C2TSA0"/>
<dbReference type="HOGENOM" id="CLU_604054_0_0_1"/>